<evidence type="ECO:0000313" key="2">
    <source>
        <dbReference type="EMBL" id="QSS60040.1"/>
    </source>
</evidence>
<dbReference type="EMBL" id="CP069110">
    <property type="protein sequence ID" value="QSS60040.1"/>
    <property type="molecule type" value="Genomic_DNA"/>
</dbReference>
<reference evidence="2" key="1">
    <citation type="submission" date="2021-01" db="EMBL/GenBank/DDBJ databases">
        <title>Chromosome-level genome assembly of a human fungal pathogen reveals clustering of transcriptionally co-regulated genes.</title>
        <authorList>
            <person name="Voorhies M."/>
            <person name="Cohen S."/>
            <person name="Shea T.P."/>
            <person name="Petrus S."/>
            <person name="Munoz J.F."/>
            <person name="Poplawski S."/>
            <person name="Goldman W.E."/>
            <person name="Michael T."/>
            <person name="Cuomo C.A."/>
            <person name="Sil A."/>
            <person name="Beyhan S."/>
        </authorList>
    </citation>
    <scope>NUCLEOTIDE SEQUENCE</scope>
    <source>
        <strain evidence="2">WU24</strain>
    </source>
</reference>
<dbReference type="AlphaFoldDB" id="A0A8A1M3W8"/>
<keyword evidence="1" id="KW-1133">Transmembrane helix</keyword>
<accession>A0A8A1M3W8</accession>
<proteinExistence type="predicted"/>
<dbReference type="Proteomes" id="UP000663671">
    <property type="component" value="Chromosome 4"/>
</dbReference>
<gene>
    <name evidence="2" type="ORF">I7I51_04836</name>
</gene>
<organism evidence="2 3">
    <name type="scientific">Ajellomyces capsulatus</name>
    <name type="common">Darling's disease fungus</name>
    <name type="synonym">Histoplasma capsulatum</name>
    <dbReference type="NCBI Taxonomy" id="5037"/>
    <lineage>
        <taxon>Eukaryota</taxon>
        <taxon>Fungi</taxon>
        <taxon>Dikarya</taxon>
        <taxon>Ascomycota</taxon>
        <taxon>Pezizomycotina</taxon>
        <taxon>Eurotiomycetes</taxon>
        <taxon>Eurotiomycetidae</taxon>
        <taxon>Onygenales</taxon>
        <taxon>Ajellomycetaceae</taxon>
        <taxon>Histoplasma</taxon>
    </lineage>
</organism>
<protein>
    <submittedName>
        <fullName evidence="2">No significant blast hit</fullName>
    </submittedName>
</protein>
<dbReference type="VEuPathDB" id="FungiDB:I7I51_04836"/>
<feature type="transmembrane region" description="Helical" evidence="1">
    <location>
        <begin position="72"/>
        <end position="90"/>
    </location>
</feature>
<evidence type="ECO:0000313" key="3">
    <source>
        <dbReference type="Proteomes" id="UP000663671"/>
    </source>
</evidence>
<name>A0A8A1M3W8_AJECA</name>
<keyword evidence="1" id="KW-0812">Transmembrane</keyword>
<keyword evidence="1" id="KW-0472">Membrane</keyword>
<sequence length="111" mass="12240">MTSTWTFRMKAYVIAAAFGLKSTTDRCAAGSVRGNNREYSLRPNILLDPKSFPDKTNCASQHSPQTKARSKYNYIIGSLLMWLSNLLNYVNTALGLTSHVSTAGCRMLTAT</sequence>
<evidence type="ECO:0000256" key="1">
    <source>
        <dbReference type="SAM" id="Phobius"/>
    </source>
</evidence>